<proteinExistence type="inferred from homology"/>
<dbReference type="SUPFAM" id="SSF116734">
    <property type="entry name" value="DNA methylase specificity domain"/>
    <property type="match status" value="2"/>
</dbReference>
<dbReference type="PANTHER" id="PTHR43140">
    <property type="entry name" value="TYPE-1 RESTRICTION ENZYME ECOKI SPECIFICITY PROTEIN"/>
    <property type="match status" value="1"/>
</dbReference>
<keyword evidence="2" id="KW-0680">Restriction system</keyword>
<evidence type="ECO:0000259" key="7">
    <source>
        <dbReference type="Pfam" id="PF01420"/>
    </source>
</evidence>
<evidence type="ECO:0000256" key="5">
    <source>
        <dbReference type="SAM" id="Coils"/>
    </source>
</evidence>
<dbReference type="CDD" id="cd17253">
    <property type="entry name" value="RMtype1_S_Eco933I-TRD2-CR2_like"/>
    <property type="match status" value="1"/>
</dbReference>
<feature type="coiled-coil region" evidence="5">
    <location>
        <begin position="115"/>
        <end position="152"/>
    </location>
</feature>
<evidence type="ECO:0000256" key="4">
    <source>
        <dbReference type="ARBA" id="ARBA00038652"/>
    </source>
</evidence>
<dbReference type="GO" id="GO:0004519">
    <property type="term" value="F:endonuclease activity"/>
    <property type="evidence" value="ECO:0007669"/>
    <property type="project" value="UniProtKB-KW"/>
</dbReference>
<evidence type="ECO:0000313" key="9">
    <source>
        <dbReference type="Proteomes" id="UP000707731"/>
    </source>
</evidence>
<evidence type="ECO:0000256" key="1">
    <source>
        <dbReference type="ARBA" id="ARBA00010923"/>
    </source>
</evidence>
<evidence type="ECO:0000313" key="8">
    <source>
        <dbReference type="EMBL" id="MBF6357407.1"/>
    </source>
</evidence>
<keyword evidence="9" id="KW-1185">Reference proteome</keyword>
<sequence>MSAVEVGQRYPLSYEQRGSRSGVRARGNDVLFARITPCLENGKVALLPDGVERVGGSTEFIVVRPTSVVDPVFLYYWCLHPDVRDDAQHQMSGATGRMRLAGGDLAKFNFPLPPLAEQRRIVESLEDHLSRLEAAELTLRKAKARVANLSGKTINFSYGIATSATDIASPPTLADVVDGALPHLPASWKWCRLGELAEVVGGITKDAKKQSDESHPLHPYLRVANVQAGHLVLDHLTEIRATPKQIEKLTLRHGDVLLNEGGDRDKLGRGWIWEDQIPNCLHQNHVFRARANRKEIDPRLIAWHANSFGRSWFMRNGKQSVNLASVSLTTVKAFPVPVPPPEEQESIVERITAALDAQSRLQSAIDVALARSNALRRSLLRAAFNGELVDQDPTDEPADIALTSSGRPAPPRRRKPVAAR</sequence>
<reference evidence="8 9" key="1">
    <citation type="submission" date="2020-10" db="EMBL/GenBank/DDBJ databases">
        <title>Identification of Nocardia species via Next-generation sequencing and recognition of intraspecies genetic diversity.</title>
        <authorList>
            <person name="Li P."/>
            <person name="Li P."/>
            <person name="Lu B."/>
        </authorList>
    </citation>
    <scope>NUCLEOTIDE SEQUENCE [LARGE SCALE GENOMIC DNA]</scope>
    <source>
        <strain evidence="8 9">BJ06-0143</strain>
    </source>
</reference>
<dbReference type="EMBL" id="JADLQN010000005">
    <property type="protein sequence ID" value="MBF6357407.1"/>
    <property type="molecule type" value="Genomic_DNA"/>
</dbReference>
<gene>
    <name evidence="8" type="ORF">IU449_23140</name>
</gene>
<comment type="caution">
    <text evidence="8">The sequence shown here is derived from an EMBL/GenBank/DDBJ whole genome shotgun (WGS) entry which is preliminary data.</text>
</comment>
<evidence type="ECO:0000256" key="6">
    <source>
        <dbReference type="SAM" id="MobiDB-lite"/>
    </source>
</evidence>
<dbReference type="PANTHER" id="PTHR43140:SF1">
    <property type="entry name" value="TYPE I RESTRICTION ENZYME ECOKI SPECIFICITY SUBUNIT"/>
    <property type="match status" value="1"/>
</dbReference>
<keyword evidence="8" id="KW-0378">Hydrolase</keyword>
<dbReference type="CDD" id="cd17260">
    <property type="entry name" value="RMtype1_S_EcoEI-TRD1-CR1_like"/>
    <property type="match status" value="1"/>
</dbReference>
<feature type="compositionally biased region" description="Basic residues" evidence="6">
    <location>
        <begin position="410"/>
        <end position="420"/>
    </location>
</feature>
<dbReference type="Pfam" id="PF01420">
    <property type="entry name" value="Methylase_S"/>
    <property type="match status" value="2"/>
</dbReference>
<keyword evidence="8" id="KW-0540">Nuclease</keyword>
<accession>A0ABS0DIJ6</accession>
<comment type="similarity">
    <text evidence="1">Belongs to the type-I restriction system S methylase family.</text>
</comment>
<dbReference type="RefSeq" id="WP_195004252.1">
    <property type="nucleotide sequence ID" value="NZ_JADLQN010000005.1"/>
</dbReference>
<evidence type="ECO:0000256" key="3">
    <source>
        <dbReference type="ARBA" id="ARBA00023125"/>
    </source>
</evidence>
<keyword evidence="3" id="KW-0238">DNA-binding</keyword>
<feature type="domain" description="Type I restriction modification DNA specificity" evidence="7">
    <location>
        <begin position="187"/>
        <end position="361"/>
    </location>
</feature>
<keyword evidence="8" id="KW-0255">Endonuclease</keyword>
<dbReference type="Proteomes" id="UP000707731">
    <property type="component" value="Unassembled WGS sequence"/>
</dbReference>
<protein>
    <submittedName>
        <fullName evidence="8">Restriction endonuclease subunit S</fullName>
    </submittedName>
</protein>
<feature type="domain" description="Type I restriction modification DNA specificity" evidence="7">
    <location>
        <begin position="26"/>
        <end position="135"/>
    </location>
</feature>
<name>A0ABS0DIJ6_9NOCA</name>
<feature type="region of interest" description="Disordered" evidence="6">
    <location>
        <begin position="390"/>
        <end position="420"/>
    </location>
</feature>
<keyword evidence="5" id="KW-0175">Coiled coil</keyword>
<organism evidence="8 9">
    <name type="scientific">Nocardia higoensis</name>
    <dbReference type="NCBI Taxonomy" id="228599"/>
    <lineage>
        <taxon>Bacteria</taxon>
        <taxon>Bacillati</taxon>
        <taxon>Actinomycetota</taxon>
        <taxon>Actinomycetes</taxon>
        <taxon>Mycobacteriales</taxon>
        <taxon>Nocardiaceae</taxon>
        <taxon>Nocardia</taxon>
    </lineage>
</organism>
<dbReference type="Gene3D" id="3.90.220.20">
    <property type="entry name" value="DNA methylase specificity domains"/>
    <property type="match status" value="2"/>
</dbReference>
<comment type="subunit">
    <text evidence="4">The methyltransferase is composed of M and S polypeptides.</text>
</comment>
<dbReference type="InterPro" id="IPR044946">
    <property type="entry name" value="Restrct_endonuc_typeI_TRD_sf"/>
</dbReference>
<dbReference type="InterPro" id="IPR051212">
    <property type="entry name" value="Type-I_RE_S_subunit"/>
</dbReference>
<dbReference type="InterPro" id="IPR000055">
    <property type="entry name" value="Restrct_endonuc_typeI_TRD"/>
</dbReference>
<evidence type="ECO:0000256" key="2">
    <source>
        <dbReference type="ARBA" id="ARBA00022747"/>
    </source>
</evidence>